<organism evidence="18">
    <name type="scientific">Staphylococcus schleiferi</name>
    <dbReference type="NCBI Taxonomy" id="1295"/>
    <lineage>
        <taxon>Bacteria</taxon>
        <taxon>Bacillati</taxon>
        <taxon>Bacillota</taxon>
        <taxon>Bacilli</taxon>
        <taxon>Bacillales</taxon>
        <taxon>Staphylococcaceae</taxon>
        <taxon>Staphylococcus</taxon>
    </lineage>
</organism>
<dbReference type="EMBL" id="POVK01000002">
    <property type="protein sequence ID" value="NHA33075.1"/>
    <property type="molecule type" value="Genomic_DNA"/>
</dbReference>
<dbReference type="Proteomes" id="UP000264146">
    <property type="component" value="Chromosome"/>
</dbReference>
<evidence type="ECO:0000256" key="10">
    <source>
        <dbReference type="ARBA" id="ARBA00022989"/>
    </source>
</evidence>
<evidence type="ECO:0000256" key="2">
    <source>
        <dbReference type="ARBA" id="ARBA00004651"/>
    </source>
</evidence>
<feature type="transmembrane region" description="Helical" evidence="14">
    <location>
        <begin position="45"/>
        <end position="64"/>
    </location>
</feature>
<sequence length="330" mass="39008">MKRNSPALKRFVQDYLPLLVITLLVQTAFFSFLFFIKGMSLKETFYFSFLTLFVLVLYILLRFYSRGRVYKKLFLETDNINEYLIYNPRGSFERTYNQQIQHLIKLQREQSNKYEADKKLQKVLMYRFVHQMKTPISVMKLISENHHNDETFKIINQNLNTVQYHLDQMLDIYRLDDFKNDFVAEKVYLNAVCKDCINSLKDYFIVSQIYPKLDIPEETYVYSDAKWLKLIITQILTNAIKYSDADQPIRLVTEKNNDTVTLSITDYGMGIQDNELAKIFNLFYVGENGRNNADSSGIGLYIVKRIIEYLDHDVTIESKLNQGTTVFIKF</sequence>
<evidence type="ECO:0000256" key="7">
    <source>
        <dbReference type="ARBA" id="ARBA00022741"/>
    </source>
</evidence>
<comment type="catalytic activity">
    <reaction evidence="1">
        <text>ATP + protein L-histidine = ADP + protein N-phospho-L-histidine.</text>
        <dbReference type="EC" id="2.7.13.3"/>
    </reaction>
</comment>
<dbReference type="SMART" id="SM00387">
    <property type="entry name" value="HATPase_c"/>
    <property type="match status" value="1"/>
</dbReference>
<dbReference type="Pfam" id="PF02518">
    <property type="entry name" value="HATPase_c"/>
    <property type="match status" value="1"/>
</dbReference>
<keyword evidence="6 14" id="KW-0812">Transmembrane</keyword>
<dbReference type="PANTHER" id="PTHR45453">
    <property type="entry name" value="PHOSPHATE REGULON SENSOR PROTEIN PHOR"/>
    <property type="match status" value="1"/>
</dbReference>
<evidence type="ECO:0000313" key="19">
    <source>
        <dbReference type="Proteomes" id="UP000264146"/>
    </source>
</evidence>
<evidence type="ECO:0000256" key="6">
    <source>
        <dbReference type="ARBA" id="ARBA00022692"/>
    </source>
</evidence>
<dbReference type="EMBL" id="UHEF01000001">
    <property type="protein sequence ID" value="SUM85868.1"/>
    <property type="molecule type" value="Genomic_DNA"/>
</dbReference>
<evidence type="ECO:0000259" key="15">
    <source>
        <dbReference type="PROSITE" id="PS50109"/>
    </source>
</evidence>
<dbReference type="GO" id="GO:0005886">
    <property type="term" value="C:plasma membrane"/>
    <property type="evidence" value="ECO:0007669"/>
    <property type="project" value="UniProtKB-SubCell"/>
</dbReference>
<evidence type="ECO:0000313" key="17">
    <source>
        <dbReference type="EMBL" id="NHA33075.1"/>
    </source>
</evidence>
<keyword evidence="11" id="KW-0902">Two-component regulatory system</keyword>
<evidence type="ECO:0000256" key="12">
    <source>
        <dbReference type="ARBA" id="ARBA00023136"/>
    </source>
</evidence>
<protein>
    <recommendedName>
        <fullName evidence="3">histidine kinase</fullName>
        <ecNumber evidence="3">2.7.13.3</ecNumber>
    </recommendedName>
    <alternativeName>
        <fullName evidence="13">Glycopeptide resistance-associated protein S</fullName>
    </alternativeName>
</protein>
<dbReference type="PANTHER" id="PTHR45453:SF2">
    <property type="entry name" value="HISTIDINE KINASE"/>
    <property type="match status" value="1"/>
</dbReference>
<evidence type="ECO:0000256" key="8">
    <source>
        <dbReference type="ARBA" id="ARBA00022777"/>
    </source>
</evidence>
<dbReference type="SUPFAM" id="SSF55874">
    <property type="entry name" value="ATPase domain of HSP90 chaperone/DNA topoisomerase II/histidine kinase"/>
    <property type="match status" value="1"/>
</dbReference>
<evidence type="ECO:0000256" key="4">
    <source>
        <dbReference type="ARBA" id="ARBA00022475"/>
    </source>
</evidence>
<dbReference type="InterPro" id="IPR036890">
    <property type="entry name" value="HATPase_C_sf"/>
</dbReference>
<dbReference type="PRINTS" id="PR00344">
    <property type="entry name" value="BCTRLSENSOR"/>
</dbReference>
<dbReference type="SUPFAM" id="SSF47384">
    <property type="entry name" value="Homodimeric domain of signal transducing histidine kinase"/>
    <property type="match status" value="1"/>
</dbReference>
<dbReference type="InterPro" id="IPR050351">
    <property type="entry name" value="BphY/WalK/GraS-like"/>
</dbReference>
<reference evidence="18" key="2">
    <citation type="submission" date="2018-06" db="EMBL/GenBank/DDBJ databases">
        <authorList>
            <consortium name="Pathogen Informatics"/>
            <person name="Doyle S."/>
        </authorList>
    </citation>
    <scope>NUCLEOTIDE SEQUENCE [LARGE SCALE GENOMIC DNA]</scope>
    <source>
        <strain evidence="18">NCTC12218</strain>
    </source>
</reference>
<keyword evidence="8 18" id="KW-0418">Kinase</keyword>
<dbReference type="GO" id="GO:0000155">
    <property type="term" value="F:phosphorelay sensor kinase activity"/>
    <property type="evidence" value="ECO:0007669"/>
    <property type="project" value="InterPro"/>
</dbReference>
<keyword evidence="12 14" id="KW-0472">Membrane</keyword>
<dbReference type="InterPro" id="IPR004358">
    <property type="entry name" value="Sig_transdc_His_kin-like_C"/>
</dbReference>
<evidence type="ECO:0000256" key="3">
    <source>
        <dbReference type="ARBA" id="ARBA00012438"/>
    </source>
</evidence>
<keyword evidence="4" id="KW-1003">Cell membrane</keyword>
<evidence type="ECO:0000313" key="20">
    <source>
        <dbReference type="Proteomes" id="UP000572988"/>
    </source>
</evidence>
<evidence type="ECO:0000256" key="13">
    <source>
        <dbReference type="ARBA" id="ARBA00042987"/>
    </source>
</evidence>
<dbReference type="EC" id="2.7.13.3" evidence="3"/>
<dbReference type="InterPro" id="IPR005467">
    <property type="entry name" value="His_kinase_dom"/>
</dbReference>
<dbReference type="GO" id="GO:0004721">
    <property type="term" value="F:phosphoprotein phosphatase activity"/>
    <property type="evidence" value="ECO:0007669"/>
    <property type="project" value="TreeGrafter"/>
</dbReference>
<feature type="transmembrane region" description="Helical" evidence="14">
    <location>
        <begin position="15"/>
        <end position="39"/>
    </location>
</feature>
<keyword evidence="9" id="KW-0067">ATP-binding</keyword>
<evidence type="ECO:0000313" key="16">
    <source>
        <dbReference type="EMBL" id="CAD7358490.1"/>
    </source>
</evidence>
<dbReference type="GO" id="GO:0016036">
    <property type="term" value="P:cellular response to phosphate starvation"/>
    <property type="evidence" value="ECO:0007669"/>
    <property type="project" value="TreeGrafter"/>
</dbReference>
<dbReference type="InterPro" id="IPR003594">
    <property type="entry name" value="HATPase_dom"/>
</dbReference>
<dbReference type="Proteomes" id="UP000572988">
    <property type="component" value="Unassembled WGS sequence"/>
</dbReference>
<name>A0A7Z7QML9_STASC</name>
<comment type="subcellular location">
    <subcellularLocation>
        <location evidence="2">Cell membrane</location>
        <topology evidence="2">Multi-pass membrane protein</topology>
    </subcellularLocation>
</comment>
<dbReference type="InterPro" id="IPR036097">
    <property type="entry name" value="HisK_dim/P_sf"/>
</dbReference>
<dbReference type="AlphaFoldDB" id="A0A7Z7QML9"/>
<keyword evidence="5 18" id="KW-0808">Transferase</keyword>
<keyword evidence="20" id="KW-1185">Reference proteome</keyword>
<reference evidence="17 20" key="1">
    <citation type="submission" date="2018-01" db="EMBL/GenBank/DDBJ databases">
        <title>Complete genome sequence of Staphylococcus Scheliferi isolated from human.</title>
        <authorList>
            <person name="Abouelkhair M.A."/>
            <person name="Bemis D.A."/>
            <person name="Kania S.A."/>
        </authorList>
    </citation>
    <scope>NUCLEOTIDE SEQUENCE [LARGE SCALE GENOMIC DNA]</scope>
    <source>
        <strain evidence="17 20">ATCC 43808</strain>
    </source>
</reference>
<evidence type="ECO:0000256" key="11">
    <source>
        <dbReference type="ARBA" id="ARBA00023012"/>
    </source>
</evidence>
<accession>A0A7Z7QML9</accession>
<gene>
    <name evidence="18" type="primary">graS_1</name>
    <name evidence="17" type="ORF">C1O36_00790</name>
    <name evidence="18" type="ORF">NCTC12218_00071</name>
</gene>
<evidence type="ECO:0000256" key="9">
    <source>
        <dbReference type="ARBA" id="ARBA00022840"/>
    </source>
</evidence>
<feature type="domain" description="Histidine kinase" evidence="15">
    <location>
        <begin position="127"/>
        <end position="330"/>
    </location>
</feature>
<evidence type="ECO:0000256" key="14">
    <source>
        <dbReference type="SAM" id="Phobius"/>
    </source>
</evidence>
<evidence type="ECO:0000256" key="1">
    <source>
        <dbReference type="ARBA" id="ARBA00000085"/>
    </source>
</evidence>
<dbReference type="GO" id="GO:0005524">
    <property type="term" value="F:ATP binding"/>
    <property type="evidence" value="ECO:0007669"/>
    <property type="project" value="UniProtKB-KW"/>
</dbReference>
<reference evidence="16 19" key="3">
    <citation type="submission" date="2020-11" db="EMBL/GenBank/DDBJ databases">
        <authorList>
            <consortium name="Pathogen Informatics"/>
        </authorList>
    </citation>
    <scope>NUCLEOTIDE SEQUENCE [LARGE SCALE GENOMIC DNA]</scope>
    <source>
        <strain evidence="16 19">NCTC12218</strain>
    </source>
</reference>
<keyword evidence="7" id="KW-0547">Nucleotide-binding</keyword>
<proteinExistence type="predicted"/>
<dbReference type="PROSITE" id="PS50109">
    <property type="entry name" value="HIS_KIN"/>
    <property type="match status" value="1"/>
</dbReference>
<dbReference type="EMBL" id="LR962863">
    <property type="protein sequence ID" value="CAD7358490.1"/>
    <property type="molecule type" value="Genomic_DNA"/>
</dbReference>
<evidence type="ECO:0000256" key="5">
    <source>
        <dbReference type="ARBA" id="ARBA00022679"/>
    </source>
</evidence>
<dbReference type="Gene3D" id="3.30.565.10">
    <property type="entry name" value="Histidine kinase-like ATPase, C-terminal domain"/>
    <property type="match status" value="1"/>
</dbReference>
<evidence type="ECO:0000313" key="18">
    <source>
        <dbReference type="EMBL" id="SUM85868.1"/>
    </source>
</evidence>
<keyword evidence="10 14" id="KW-1133">Transmembrane helix</keyword>